<keyword evidence="2" id="KW-1185">Reference proteome</keyword>
<dbReference type="EMBL" id="FOEN01000003">
    <property type="protein sequence ID" value="SEP92384.1"/>
    <property type="molecule type" value="Genomic_DNA"/>
</dbReference>
<protein>
    <recommendedName>
        <fullName evidence="3">LSM domain-containing protein</fullName>
    </recommendedName>
</protein>
<dbReference type="RefSeq" id="WP_092570871.1">
    <property type="nucleotide sequence ID" value="NZ_FOEN01000003.1"/>
</dbReference>
<dbReference type="OrthoDB" id="1927710at2"/>
<dbReference type="STRING" id="89093.SAMN04488558_103102"/>
<evidence type="ECO:0000313" key="1">
    <source>
        <dbReference type="EMBL" id="SEP92384.1"/>
    </source>
</evidence>
<name>A0A1H9BTR4_9LACT</name>
<proteinExistence type="predicted"/>
<gene>
    <name evidence="1" type="ORF">SAMN04488558_103102</name>
</gene>
<evidence type="ECO:0008006" key="3">
    <source>
        <dbReference type="Google" id="ProtNLM"/>
    </source>
</evidence>
<dbReference type="AlphaFoldDB" id="A0A1H9BTR4"/>
<dbReference type="Proteomes" id="UP000198833">
    <property type="component" value="Unassembled WGS sequence"/>
</dbReference>
<evidence type="ECO:0000313" key="2">
    <source>
        <dbReference type="Proteomes" id="UP000198833"/>
    </source>
</evidence>
<accession>A0A1H9BTR4</accession>
<sequence length="66" mass="7874">MQLKEYWGKKVFLESKNGKIFRGKVSDYVYPEDNENGKESIIIDAVGYEFPYEFYENDIKKIEIIN</sequence>
<organism evidence="1 2">
    <name type="scientific">Ignavigranum ruoffiae</name>
    <dbReference type="NCBI Taxonomy" id="89093"/>
    <lineage>
        <taxon>Bacteria</taxon>
        <taxon>Bacillati</taxon>
        <taxon>Bacillota</taxon>
        <taxon>Bacilli</taxon>
        <taxon>Lactobacillales</taxon>
        <taxon>Aerococcaceae</taxon>
        <taxon>Ignavigranum</taxon>
    </lineage>
</organism>
<reference evidence="1 2" key="1">
    <citation type="submission" date="2016-10" db="EMBL/GenBank/DDBJ databases">
        <authorList>
            <person name="de Groot N.N."/>
        </authorList>
    </citation>
    <scope>NUCLEOTIDE SEQUENCE [LARGE SCALE GENOMIC DNA]</scope>
    <source>
        <strain evidence="1 2">DSM 15695</strain>
    </source>
</reference>